<sequence>MASKSMKNLDFNNLYLLNLPSKLFIVLIIIAAMLGLGYIGLFKNQIESLEEYKAKEVELKNTYKQKSIDAASLNNLRDELAAIHSAFNIMLKQLPTDAEIPNLVQELHQAGSSNGLRLDSVMPQPPVDDGPIKRLPYSISITGNYDQISQFTRDVGSLSRIITLESLKIVQSAENGDNSDGKSSILNLSAIATTYKAKSVEELAAEAAQQQADKAAQDTEQK</sequence>
<dbReference type="Proteomes" id="UP000594865">
    <property type="component" value="Chromosome"/>
</dbReference>
<dbReference type="GeneID" id="84020525"/>
<dbReference type="EMBL" id="CP065726">
    <property type="protein sequence ID" value="QPT37807.1"/>
    <property type="molecule type" value="Genomic_DNA"/>
</dbReference>
<dbReference type="GO" id="GO:0043683">
    <property type="term" value="P:type IV pilus assembly"/>
    <property type="evidence" value="ECO:0007669"/>
    <property type="project" value="InterPro"/>
</dbReference>
<dbReference type="RefSeq" id="WP_111726308.1">
    <property type="nucleotide sequence ID" value="NZ_CP065726.1"/>
</dbReference>
<dbReference type="PIRSF" id="PIRSF016482">
    <property type="entry name" value="PilO"/>
    <property type="match status" value="1"/>
</dbReference>
<dbReference type="GO" id="GO:0043107">
    <property type="term" value="P:type IV pilus-dependent motility"/>
    <property type="evidence" value="ECO:0007669"/>
    <property type="project" value="InterPro"/>
</dbReference>
<organism evidence="2 3">
    <name type="scientific">Neisseria cinerea</name>
    <dbReference type="NCBI Taxonomy" id="483"/>
    <lineage>
        <taxon>Bacteria</taxon>
        <taxon>Pseudomonadati</taxon>
        <taxon>Pseudomonadota</taxon>
        <taxon>Betaproteobacteria</taxon>
        <taxon>Neisseriales</taxon>
        <taxon>Neisseriaceae</taxon>
        <taxon>Neisseria</taxon>
    </lineage>
</organism>
<keyword evidence="1" id="KW-0472">Membrane</keyword>
<evidence type="ECO:0000313" key="3">
    <source>
        <dbReference type="Proteomes" id="UP000594865"/>
    </source>
</evidence>
<proteinExistence type="predicted"/>
<protein>
    <submittedName>
        <fullName evidence="2">Type 4a pilus biogenesis protein PilO</fullName>
    </submittedName>
</protein>
<dbReference type="PANTHER" id="PTHR39555">
    <property type="entry name" value="FIMBRIAL ASSEMBLY PROTEIN PILO-LIKE PROTEIN-RELATED"/>
    <property type="match status" value="1"/>
</dbReference>
<accession>A0A7T3BLI5</accession>
<gene>
    <name evidence="2" type="primary">pilO</name>
    <name evidence="2" type="ORF">I6G28_07840</name>
</gene>
<evidence type="ECO:0000313" key="2">
    <source>
        <dbReference type="EMBL" id="QPT37807.1"/>
    </source>
</evidence>
<dbReference type="PANTHER" id="PTHR39555:SF1">
    <property type="entry name" value="TYPE IV PILUS INNER MEMBRANE COMPONENT PILO"/>
    <property type="match status" value="1"/>
</dbReference>
<reference evidence="2 3" key="1">
    <citation type="submission" date="2020-12" db="EMBL/GenBank/DDBJ databases">
        <title>FDA dAtabase for Regulatory Grade micrObial Sequences (FDA-ARGOS): Supporting development and validation of Infectious Disease Dx tests.</title>
        <authorList>
            <person name="Sproer C."/>
            <person name="Gronow S."/>
            <person name="Severitt S."/>
            <person name="Schroder I."/>
            <person name="Tallon L."/>
            <person name="Sadzewicz L."/>
            <person name="Zhao X."/>
            <person name="Boylan J."/>
            <person name="Ott S."/>
            <person name="Bowen H."/>
            <person name="Vavikolanu K."/>
            <person name="Mehta A."/>
            <person name="Aluvathingal J."/>
            <person name="Nadendla S."/>
            <person name="Lowell S."/>
            <person name="Myers T."/>
            <person name="Yan Y."/>
            <person name="Sichtig H."/>
        </authorList>
    </citation>
    <scope>NUCLEOTIDE SEQUENCE [LARGE SCALE GENOMIC DNA]</scope>
    <source>
        <strain evidence="2 3">FDAARGOS_871</strain>
    </source>
</reference>
<keyword evidence="1" id="KW-0812">Transmembrane</keyword>
<dbReference type="AlphaFoldDB" id="A0A7T3BLI5"/>
<dbReference type="Gene3D" id="3.30.70.60">
    <property type="match status" value="1"/>
</dbReference>
<keyword evidence="1" id="KW-1133">Transmembrane helix</keyword>
<evidence type="ECO:0000256" key="1">
    <source>
        <dbReference type="SAM" id="Phobius"/>
    </source>
</evidence>
<keyword evidence="3" id="KW-1185">Reference proteome</keyword>
<dbReference type="InterPro" id="IPR007445">
    <property type="entry name" value="PilO"/>
</dbReference>
<feature type="transmembrane region" description="Helical" evidence="1">
    <location>
        <begin position="23"/>
        <end position="42"/>
    </location>
</feature>
<dbReference type="InterPro" id="IPR014717">
    <property type="entry name" value="Transl_elong_EF1B/ribsomal_bS6"/>
</dbReference>
<name>A0A7T3BLI5_NEICI</name>
<dbReference type="Pfam" id="PF04350">
    <property type="entry name" value="PilO"/>
    <property type="match status" value="1"/>
</dbReference>